<dbReference type="EMBL" id="CP097503">
    <property type="protein sequence ID" value="URD83847.1"/>
    <property type="molecule type" value="Genomic_DNA"/>
</dbReference>
<sequence>MAGPRQPASAPVKLLVTNIQPLLNLRSVACCLVLDNRRHLPSLLKPSLGPLGPLMSLAPPPGIALRPEPQQPYTHPSIPHLQNAMARMT</sequence>
<evidence type="ECO:0000256" key="1">
    <source>
        <dbReference type="SAM" id="MobiDB-lite"/>
    </source>
</evidence>
<dbReference type="AlphaFoldDB" id="A0A9E7EXJ7"/>
<proteinExistence type="predicted"/>
<feature type="region of interest" description="Disordered" evidence="1">
    <location>
        <begin position="60"/>
        <end position="89"/>
    </location>
</feature>
<evidence type="ECO:0000313" key="2">
    <source>
        <dbReference type="EMBL" id="URD83847.1"/>
    </source>
</evidence>
<gene>
    <name evidence="2" type="ORF">MUK42_23985</name>
</gene>
<keyword evidence="3" id="KW-1185">Reference proteome</keyword>
<evidence type="ECO:0000313" key="3">
    <source>
        <dbReference type="Proteomes" id="UP001055439"/>
    </source>
</evidence>
<name>A0A9E7EXJ7_9LILI</name>
<accession>A0A9E7EXJ7</accession>
<reference evidence="2" key="1">
    <citation type="submission" date="2022-05" db="EMBL/GenBank/DDBJ databases">
        <title>The Musa troglodytarum L. genome provides insights into the mechanism of non-climacteric behaviour and enrichment of carotenoids.</title>
        <authorList>
            <person name="Wang J."/>
        </authorList>
    </citation>
    <scope>NUCLEOTIDE SEQUENCE</scope>
    <source>
        <tissue evidence="2">Leaf</tissue>
    </source>
</reference>
<protein>
    <submittedName>
        <fullName evidence="2">Uncharacterized protein</fullName>
    </submittedName>
</protein>
<organism evidence="2 3">
    <name type="scientific">Musa troglodytarum</name>
    <name type="common">fe'i banana</name>
    <dbReference type="NCBI Taxonomy" id="320322"/>
    <lineage>
        <taxon>Eukaryota</taxon>
        <taxon>Viridiplantae</taxon>
        <taxon>Streptophyta</taxon>
        <taxon>Embryophyta</taxon>
        <taxon>Tracheophyta</taxon>
        <taxon>Spermatophyta</taxon>
        <taxon>Magnoliopsida</taxon>
        <taxon>Liliopsida</taxon>
        <taxon>Zingiberales</taxon>
        <taxon>Musaceae</taxon>
        <taxon>Musa</taxon>
    </lineage>
</organism>
<dbReference type="Proteomes" id="UP001055439">
    <property type="component" value="Chromosome 10"/>
</dbReference>